<name>A0A8H7WK02_9HELO</name>
<organism evidence="1 2">
    <name type="scientific">Cadophora malorum</name>
    <dbReference type="NCBI Taxonomy" id="108018"/>
    <lineage>
        <taxon>Eukaryota</taxon>
        <taxon>Fungi</taxon>
        <taxon>Dikarya</taxon>
        <taxon>Ascomycota</taxon>
        <taxon>Pezizomycotina</taxon>
        <taxon>Leotiomycetes</taxon>
        <taxon>Helotiales</taxon>
        <taxon>Ploettnerulaceae</taxon>
        <taxon>Cadophora</taxon>
    </lineage>
</organism>
<dbReference type="AlphaFoldDB" id="A0A8H7WK02"/>
<comment type="caution">
    <text evidence="1">The sequence shown here is derived from an EMBL/GenBank/DDBJ whole genome shotgun (WGS) entry which is preliminary data.</text>
</comment>
<evidence type="ECO:0000313" key="1">
    <source>
        <dbReference type="EMBL" id="KAG4426284.1"/>
    </source>
</evidence>
<dbReference type="Proteomes" id="UP000664132">
    <property type="component" value="Unassembled WGS sequence"/>
</dbReference>
<gene>
    <name evidence="1" type="ORF">IFR04_000467</name>
</gene>
<sequence length="245" mass="27792">MLSLHTTTLQEPSTDMASRKILPAVSTKASKFPMPSIAPIPIRIRRDRAWLKVDGGLDFAIFERKCKAVYHVYDVADALDLSASKRRCLESSICEQAELLMSISTFVKPSSAPIKTDTVEEIMPVTTIVETQPVLIKSEAVETKSAIIVSTTDATTHIAQPTIKGRPMIKCRVTGYPRLRQKMDDFEAMWDDKDEARWDSWCEKSREERGPVRGYEDGDSDCEWSDFKERRRLRMGGAARKFKRS</sequence>
<protein>
    <submittedName>
        <fullName evidence="1">Uncharacterized protein</fullName>
    </submittedName>
</protein>
<keyword evidence="2" id="KW-1185">Reference proteome</keyword>
<evidence type="ECO:0000313" key="2">
    <source>
        <dbReference type="Proteomes" id="UP000664132"/>
    </source>
</evidence>
<dbReference type="OrthoDB" id="3559072at2759"/>
<proteinExistence type="predicted"/>
<dbReference type="EMBL" id="JAFJYH010000003">
    <property type="protein sequence ID" value="KAG4426284.1"/>
    <property type="molecule type" value="Genomic_DNA"/>
</dbReference>
<accession>A0A8H7WK02</accession>
<reference evidence="1" key="1">
    <citation type="submission" date="2021-02" db="EMBL/GenBank/DDBJ databases">
        <title>Genome sequence Cadophora malorum strain M34.</title>
        <authorList>
            <person name="Stefanovic E."/>
            <person name="Vu D."/>
            <person name="Scully C."/>
            <person name="Dijksterhuis J."/>
            <person name="Roader J."/>
            <person name="Houbraken J."/>
        </authorList>
    </citation>
    <scope>NUCLEOTIDE SEQUENCE</scope>
    <source>
        <strain evidence="1">M34</strain>
    </source>
</reference>